<evidence type="ECO:0000313" key="4">
    <source>
        <dbReference type="EMBL" id="MBI1685748.1"/>
    </source>
</evidence>
<name>A0ABS0T1K0_9CAUL</name>
<dbReference type="InterPro" id="IPR036291">
    <property type="entry name" value="NAD(P)-bd_dom_sf"/>
</dbReference>
<dbReference type="PIRSF" id="PIRSF000126">
    <property type="entry name" value="11-beta-HSD1"/>
    <property type="match status" value="1"/>
</dbReference>
<evidence type="ECO:0000256" key="2">
    <source>
        <dbReference type="ARBA" id="ARBA00023002"/>
    </source>
</evidence>
<dbReference type="PROSITE" id="PS00061">
    <property type="entry name" value="ADH_SHORT"/>
    <property type="match status" value="1"/>
</dbReference>
<evidence type="ECO:0000313" key="5">
    <source>
        <dbReference type="Proteomes" id="UP000639859"/>
    </source>
</evidence>
<gene>
    <name evidence="4" type="ORF">I4Q42_18935</name>
</gene>
<dbReference type="Gene3D" id="3.40.50.720">
    <property type="entry name" value="NAD(P)-binding Rossmann-like Domain"/>
    <property type="match status" value="1"/>
</dbReference>
<keyword evidence="2" id="KW-0560">Oxidoreductase</keyword>
<comment type="caution">
    <text evidence="4">The sequence shown here is derived from an EMBL/GenBank/DDBJ whole genome shotgun (WGS) entry which is preliminary data.</text>
</comment>
<dbReference type="PRINTS" id="PR00080">
    <property type="entry name" value="SDRFAMILY"/>
</dbReference>
<organism evidence="4 5">
    <name type="scientific">Caulobacter hibisci</name>
    <dbReference type="NCBI Taxonomy" id="2035993"/>
    <lineage>
        <taxon>Bacteria</taxon>
        <taxon>Pseudomonadati</taxon>
        <taxon>Pseudomonadota</taxon>
        <taxon>Alphaproteobacteria</taxon>
        <taxon>Caulobacterales</taxon>
        <taxon>Caulobacteraceae</taxon>
        <taxon>Caulobacter</taxon>
    </lineage>
</organism>
<dbReference type="EMBL" id="JADWOX010000015">
    <property type="protein sequence ID" value="MBI1685748.1"/>
    <property type="molecule type" value="Genomic_DNA"/>
</dbReference>
<dbReference type="PRINTS" id="PR00081">
    <property type="entry name" value="GDHRDH"/>
</dbReference>
<dbReference type="Pfam" id="PF00106">
    <property type="entry name" value="adh_short"/>
    <property type="match status" value="1"/>
</dbReference>
<dbReference type="CDD" id="cd05233">
    <property type="entry name" value="SDR_c"/>
    <property type="match status" value="1"/>
</dbReference>
<protein>
    <submittedName>
        <fullName evidence="4">SDR family oxidoreductase</fullName>
    </submittedName>
</protein>
<comment type="similarity">
    <text evidence="1 3">Belongs to the short-chain dehydrogenases/reductases (SDR) family.</text>
</comment>
<evidence type="ECO:0000256" key="3">
    <source>
        <dbReference type="RuleBase" id="RU000363"/>
    </source>
</evidence>
<dbReference type="Proteomes" id="UP000639859">
    <property type="component" value="Unassembled WGS sequence"/>
</dbReference>
<accession>A0ABS0T1K0</accession>
<dbReference type="InterPro" id="IPR020904">
    <property type="entry name" value="Sc_DH/Rdtase_CS"/>
</dbReference>
<keyword evidence="5" id="KW-1185">Reference proteome</keyword>
<dbReference type="PANTHER" id="PTHR42901:SF1">
    <property type="entry name" value="ALCOHOL DEHYDROGENASE"/>
    <property type="match status" value="1"/>
</dbReference>
<evidence type="ECO:0000256" key="1">
    <source>
        <dbReference type="ARBA" id="ARBA00006484"/>
    </source>
</evidence>
<sequence>MSKQQFPGAALVTGASTGIGATYADRLAKRGHDLVLVARDAKRLADLAERLRAETGVKVDVIQADLTNAVDLARVEARLRDDASIDLLINNAGAALSGDFVDQDLDKVDNLIQLNVVSVTRLAHAAAGAFKARERGAIVNISSVVGLLPEFRSPVYGATKAYVTYFTQGLRSQLPETVKLQAVLPGATRTEIWDRSGGGGTAALDPSTLMEVGDLVDAALAGFDQGELVTIPSLPEAADFAAYEGARLNLAPNLSRDRPAARYKVLEEA</sequence>
<dbReference type="InterPro" id="IPR002347">
    <property type="entry name" value="SDR_fam"/>
</dbReference>
<reference evidence="4 5" key="1">
    <citation type="submission" date="2020-11" db="EMBL/GenBank/DDBJ databases">
        <title>genome sequence of strain KACC 18849.</title>
        <authorList>
            <person name="Gao J."/>
            <person name="Zhang X."/>
        </authorList>
    </citation>
    <scope>NUCLEOTIDE SEQUENCE [LARGE SCALE GENOMIC DNA]</scope>
    <source>
        <strain evidence="4 5">KACC 18849</strain>
    </source>
</reference>
<dbReference type="PANTHER" id="PTHR42901">
    <property type="entry name" value="ALCOHOL DEHYDROGENASE"/>
    <property type="match status" value="1"/>
</dbReference>
<dbReference type="SUPFAM" id="SSF51735">
    <property type="entry name" value="NAD(P)-binding Rossmann-fold domains"/>
    <property type="match status" value="1"/>
</dbReference>
<dbReference type="RefSeq" id="WP_198577648.1">
    <property type="nucleotide sequence ID" value="NZ_JADWOX010000015.1"/>
</dbReference>
<proteinExistence type="inferred from homology"/>